<dbReference type="RefSeq" id="WP_253744760.1">
    <property type="nucleotide sequence ID" value="NZ_BAABKA010000026.1"/>
</dbReference>
<evidence type="ECO:0000256" key="5">
    <source>
        <dbReference type="ARBA" id="ARBA00023136"/>
    </source>
</evidence>
<gene>
    <name evidence="7" type="ORF">HD597_004670</name>
</gene>
<keyword evidence="2" id="KW-1003">Cell membrane</keyword>
<evidence type="ECO:0000256" key="1">
    <source>
        <dbReference type="ARBA" id="ARBA00004651"/>
    </source>
</evidence>
<evidence type="ECO:0000256" key="4">
    <source>
        <dbReference type="ARBA" id="ARBA00022989"/>
    </source>
</evidence>
<sequence>MTAHHDHAGAVAPVLLLLALAGYLTLAVRAASWKGWRTAVFAAGLALVAAALMGPIAAWAATDFRGHMVQHLLIGMLAPLGLVLGAPMTLLLRSLPAARARRLTGLLRRRAAHAVANPVTALVLSTGGMIVLYCTPLYRLATVSGWPHAAVHAHFLLSGCLFAWVIAGPDPAPRRPSVVARLVVLGVAIAAHSGLSQLMYAGLAVDLPVPEDQRRGAAEIMYYGGDLAELLLALALVATWRPHPAARRRVTGATAGHSA</sequence>
<keyword evidence="5 6" id="KW-0472">Membrane</keyword>
<reference evidence="7" key="1">
    <citation type="submission" date="2022-06" db="EMBL/GenBank/DDBJ databases">
        <title>Sequencing the genomes of 1000 actinobacteria strains.</title>
        <authorList>
            <person name="Klenk H.-P."/>
        </authorList>
    </citation>
    <scope>NUCLEOTIDE SEQUENCE</scope>
    <source>
        <strain evidence="7">DSM 46694</strain>
    </source>
</reference>
<comment type="subcellular location">
    <subcellularLocation>
        <location evidence="1">Cell membrane</location>
        <topology evidence="1">Multi-pass membrane protein</topology>
    </subcellularLocation>
</comment>
<keyword evidence="4 6" id="KW-1133">Transmembrane helix</keyword>
<evidence type="ECO:0000313" key="7">
    <source>
        <dbReference type="EMBL" id="MCP2357650.1"/>
    </source>
</evidence>
<feature type="transmembrane region" description="Helical" evidence="6">
    <location>
        <begin position="72"/>
        <end position="93"/>
    </location>
</feature>
<feature type="transmembrane region" description="Helical" evidence="6">
    <location>
        <begin position="39"/>
        <end position="60"/>
    </location>
</feature>
<keyword evidence="3 6" id="KW-0812">Transmembrane</keyword>
<accession>A0A9X2GHB2</accession>
<evidence type="ECO:0000256" key="3">
    <source>
        <dbReference type="ARBA" id="ARBA00022692"/>
    </source>
</evidence>
<dbReference type="AlphaFoldDB" id="A0A9X2GHB2"/>
<evidence type="ECO:0000256" key="2">
    <source>
        <dbReference type="ARBA" id="ARBA00022475"/>
    </source>
</evidence>
<dbReference type="Pfam" id="PF09678">
    <property type="entry name" value="Caa3_CtaG"/>
    <property type="match status" value="1"/>
</dbReference>
<feature type="transmembrane region" description="Helical" evidence="6">
    <location>
        <begin position="114"/>
        <end position="133"/>
    </location>
</feature>
<feature type="transmembrane region" description="Helical" evidence="6">
    <location>
        <begin position="178"/>
        <end position="200"/>
    </location>
</feature>
<feature type="transmembrane region" description="Helical" evidence="6">
    <location>
        <begin position="145"/>
        <end position="166"/>
    </location>
</feature>
<evidence type="ECO:0000313" key="8">
    <source>
        <dbReference type="Proteomes" id="UP001139648"/>
    </source>
</evidence>
<keyword evidence="8" id="KW-1185">Reference proteome</keyword>
<name>A0A9X2GHB2_9ACTN</name>
<feature type="transmembrane region" description="Helical" evidence="6">
    <location>
        <begin position="12"/>
        <end position="32"/>
    </location>
</feature>
<evidence type="ECO:0000256" key="6">
    <source>
        <dbReference type="SAM" id="Phobius"/>
    </source>
</evidence>
<dbReference type="GO" id="GO:0005886">
    <property type="term" value="C:plasma membrane"/>
    <property type="evidence" value="ECO:0007669"/>
    <property type="project" value="UniProtKB-SubCell"/>
</dbReference>
<protein>
    <submittedName>
        <fullName evidence="7">Membrane protein</fullName>
    </submittedName>
</protein>
<dbReference type="InterPro" id="IPR019108">
    <property type="entry name" value="Caa3_assmbl_CtaG-rel"/>
</dbReference>
<comment type="caution">
    <text evidence="7">The sequence shown here is derived from an EMBL/GenBank/DDBJ whole genome shotgun (WGS) entry which is preliminary data.</text>
</comment>
<dbReference type="EMBL" id="JAMZEB010000002">
    <property type="protein sequence ID" value="MCP2357650.1"/>
    <property type="molecule type" value="Genomic_DNA"/>
</dbReference>
<proteinExistence type="predicted"/>
<organism evidence="7 8">
    <name type="scientific">Nonomuraea thailandensis</name>
    <dbReference type="NCBI Taxonomy" id="1188745"/>
    <lineage>
        <taxon>Bacteria</taxon>
        <taxon>Bacillati</taxon>
        <taxon>Actinomycetota</taxon>
        <taxon>Actinomycetes</taxon>
        <taxon>Streptosporangiales</taxon>
        <taxon>Streptosporangiaceae</taxon>
        <taxon>Nonomuraea</taxon>
    </lineage>
</organism>
<feature type="transmembrane region" description="Helical" evidence="6">
    <location>
        <begin position="220"/>
        <end position="240"/>
    </location>
</feature>
<dbReference type="Proteomes" id="UP001139648">
    <property type="component" value="Unassembled WGS sequence"/>
</dbReference>